<keyword evidence="7" id="KW-0503">Monooxygenase</keyword>
<name>A0A9P0CU44_9CUCU</name>
<accession>A0A9P0CU44</accession>
<keyword evidence="5" id="KW-0560">Oxidoreductase</keyword>
<sequence length="156" mass="18125">MFAIITDRNFSPLDIRLYPLTLNFYRKRSAVKLLHSHTDAVIDRKIEQIKNCDEKNKKLNDSGTKKRMAFLDLLLKSTIDGFPSTREDIKEEVDTFMFEGHDSTSSGISFAMYTLPNNQRMQQKALEEQIEIFGGSTKKPDQPHLIFKKLNIWNLL</sequence>
<evidence type="ECO:0000256" key="5">
    <source>
        <dbReference type="ARBA" id="ARBA00023002"/>
    </source>
</evidence>
<evidence type="ECO:0000256" key="4">
    <source>
        <dbReference type="ARBA" id="ARBA00022723"/>
    </source>
</evidence>
<dbReference type="GO" id="GO:0005506">
    <property type="term" value="F:iron ion binding"/>
    <property type="evidence" value="ECO:0007669"/>
    <property type="project" value="InterPro"/>
</dbReference>
<evidence type="ECO:0008006" key="10">
    <source>
        <dbReference type="Google" id="ProtNLM"/>
    </source>
</evidence>
<dbReference type="PANTHER" id="PTHR24291">
    <property type="entry name" value="CYTOCHROME P450 FAMILY 4"/>
    <property type="match status" value="1"/>
</dbReference>
<dbReference type="GO" id="GO:0004497">
    <property type="term" value="F:monooxygenase activity"/>
    <property type="evidence" value="ECO:0007669"/>
    <property type="project" value="UniProtKB-KW"/>
</dbReference>
<evidence type="ECO:0000256" key="7">
    <source>
        <dbReference type="ARBA" id="ARBA00023033"/>
    </source>
</evidence>
<keyword evidence="4" id="KW-0479">Metal-binding</keyword>
<reference evidence="8" key="1">
    <citation type="submission" date="2022-01" db="EMBL/GenBank/DDBJ databases">
        <authorList>
            <person name="King R."/>
        </authorList>
    </citation>
    <scope>NUCLEOTIDE SEQUENCE</scope>
</reference>
<dbReference type="PANTHER" id="PTHR24291:SF187">
    <property type="entry name" value="CYTOCHROME P450 4AE1-RELATED"/>
    <property type="match status" value="1"/>
</dbReference>
<dbReference type="GO" id="GO:0016705">
    <property type="term" value="F:oxidoreductase activity, acting on paired donors, with incorporation or reduction of molecular oxygen"/>
    <property type="evidence" value="ECO:0007669"/>
    <property type="project" value="InterPro"/>
</dbReference>
<comment type="cofactor">
    <cofactor evidence="1">
        <name>heme</name>
        <dbReference type="ChEBI" id="CHEBI:30413"/>
    </cofactor>
</comment>
<protein>
    <recommendedName>
        <fullName evidence="10">Cytochrome P450</fullName>
    </recommendedName>
</protein>
<dbReference type="GO" id="GO:0020037">
    <property type="term" value="F:heme binding"/>
    <property type="evidence" value="ECO:0007669"/>
    <property type="project" value="InterPro"/>
</dbReference>
<gene>
    <name evidence="8" type="ORF">PSYICH_LOCUS10599</name>
</gene>
<evidence type="ECO:0000313" key="9">
    <source>
        <dbReference type="Proteomes" id="UP001153636"/>
    </source>
</evidence>
<evidence type="ECO:0000313" key="8">
    <source>
        <dbReference type="EMBL" id="CAH1109467.1"/>
    </source>
</evidence>
<dbReference type="Proteomes" id="UP001153636">
    <property type="component" value="Chromosome 4"/>
</dbReference>
<keyword evidence="6" id="KW-0408">Iron</keyword>
<organism evidence="8 9">
    <name type="scientific">Psylliodes chrysocephalus</name>
    <dbReference type="NCBI Taxonomy" id="3402493"/>
    <lineage>
        <taxon>Eukaryota</taxon>
        <taxon>Metazoa</taxon>
        <taxon>Ecdysozoa</taxon>
        <taxon>Arthropoda</taxon>
        <taxon>Hexapoda</taxon>
        <taxon>Insecta</taxon>
        <taxon>Pterygota</taxon>
        <taxon>Neoptera</taxon>
        <taxon>Endopterygota</taxon>
        <taxon>Coleoptera</taxon>
        <taxon>Polyphaga</taxon>
        <taxon>Cucujiformia</taxon>
        <taxon>Chrysomeloidea</taxon>
        <taxon>Chrysomelidae</taxon>
        <taxon>Galerucinae</taxon>
        <taxon>Alticini</taxon>
        <taxon>Psylliodes</taxon>
    </lineage>
</organism>
<evidence type="ECO:0000256" key="2">
    <source>
        <dbReference type="ARBA" id="ARBA00010617"/>
    </source>
</evidence>
<dbReference type="Gene3D" id="1.10.630.10">
    <property type="entry name" value="Cytochrome P450"/>
    <property type="match status" value="1"/>
</dbReference>
<evidence type="ECO:0000256" key="6">
    <source>
        <dbReference type="ARBA" id="ARBA00023004"/>
    </source>
</evidence>
<dbReference type="InterPro" id="IPR050196">
    <property type="entry name" value="Cytochrome_P450_Monoox"/>
</dbReference>
<dbReference type="SUPFAM" id="SSF48264">
    <property type="entry name" value="Cytochrome P450"/>
    <property type="match status" value="1"/>
</dbReference>
<keyword evidence="3" id="KW-0349">Heme</keyword>
<dbReference type="Pfam" id="PF00067">
    <property type="entry name" value="p450"/>
    <property type="match status" value="1"/>
</dbReference>
<proteinExistence type="inferred from homology"/>
<dbReference type="InterPro" id="IPR036396">
    <property type="entry name" value="Cyt_P450_sf"/>
</dbReference>
<keyword evidence="9" id="KW-1185">Reference proteome</keyword>
<evidence type="ECO:0000256" key="1">
    <source>
        <dbReference type="ARBA" id="ARBA00001971"/>
    </source>
</evidence>
<dbReference type="EMBL" id="OV651816">
    <property type="protein sequence ID" value="CAH1109467.1"/>
    <property type="molecule type" value="Genomic_DNA"/>
</dbReference>
<comment type="similarity">
    <text evidence="2">Belongs to the cytochrome P450 family.</text>
</comment>
<dbReference type="AlphaFoldDB" id="A0A9P0CU44"/>
<evidence type="ECO:0000256" key="3">
    <source>
        <dbReference type="ARBA" id="ARBA00022617"/>
    </source>
</evidence>
<dbReference type="InterPro" id="IPR001128">
    <property type="entry name" value="Cyt_P450"/>
</dbReference>
<dbReference type="OrthoDB" id="6780970at2759"/>